<evidence type="ECO:0000256" key="3">
    <source>
        <dbReference type="ARBA" id="ARBA00022692"/>
    </source>
</evidence>
<protein>
    <submittedName>
        <fullName evidence="8">MFS transporter</fullName>
    </submittedName>
</protein>
<dbReference type="InterPro" id="IPR011701">
    <property type="entry name" value="MFS"/>
</dbReference>
<comment type="subcellular location">
    <subcellularLocation>
        <location evidence="1">Membrane</location>
        <topology evidence="1">Multi-pass membrane protein</topology>
    </subcellularLocation>
</comment>
<evidence type="ECO:0000313" key="9">
    <source>
        <dbReference type="Proteomes" id="UP001246473"/>
    </source>
</evidence>
<reference evidence="8" key="1">
    <citation type="submission" date="2022-08" db="EMBL/GenBank/DDBJ databases">
        <authorList>
            <person name="Kim S.-J."/>
        </authorList>
    </citation>
    <scope>NUCLEOTIDE SEQUENCE</scope>
    <source>
        <strain evidence="8">KJ</strain>
    </source>
</reference>
<feature type="transmembrane region" description="Helical" evidence="6">
    <location>
        <begin position="179"/>
        <end position="198"/>
    </location>
</feature>
<dbReference type="SUPFAM" id="SSF103473">
    <property type="entry name" value="MFS general substrate transporter"/>
    <property type="match status" value="1"/>
</dbReference>
<dbReference type="PANTHER" id="PTHR43791:SF36">
    <property type="entry name" value="TRANSPORTER, PUTATIVE (AFU_ORTHOLOGUE AFUA_6G08340)-RELATED"/>
    <property type="match status" value="1"/>
</dbReference>
<feature type="transmembrane region" description="Helical" evidence="6">
    <location>
        <begin position="17"/>
        <end position="35"/>
    </location>
</feature>
<dbReference type="EMBL" id="JANSLM010000007">
    <property type="protein sequence ID" value="MDT8839706.1"/>
    <property type="molecule type" value="Genomic_DNA"/>
</dbReference>
<gene>
    <name evidence="8" type="ORF">ParKJ_19970</name>
</gene>
<feature type="transmembrane region" description="Helical" evidence="6">
    <location>
        <begin position="336"/>
        <end position="356"/>
    </location>
</feature>
<keyword evidence="5 6" id="KW-0472">Membrane</keyword>
<dbReference type="InterPro" id="IPR020846">
    <property type="entry name" value="MFS_dom"/>
</dbReference>
<feature type="domain" description="Major facilitator superfamily (MFS) profile" evidence="7">
    <location>
        <begin position="21"/>
        <end position="426"/>
    </location>
</feature>
<organism evidence="8 9">
    <name type="scientific">Paraburkholderia fungorum</name>
    <dbReference type="NCBI Taxonomy" id="134537"/>
    <lineage>
        <taxon>Bacteria</taxon>
        <taxon>Pseudomonadati</taxon>
        <taxon>Pseudomonadota</taxon>
        <taxon>Betaproteobacteria</taxon>
        <taxon>Burkholderiales</taxon>
        <taxon>Burkholderiaceae</taxon>
        <taxon>Paraburkholderia</taxon>
    </lineage>
</organism>
<dbReference type="Gene3D" id="1.20.1250.20">
    <property type="entry name" value="MFS general substrate transporter like domains"/>
    <property type="match status" value="2"/>
</dbReference>
<dbReference type="RefSeq" id="WP_106352274.1">
    <property type="nucleotide sequence ID" value="NZ_JANSLM010000007.1"/>
</dbReference>
<feature type="transmembrane region" description="Helical" evidence="6">
    <location>
        <begin position="87"/>
        <end position="106"/>
    </location>
</feature>
<feature type="transmembrane region" description="Helical" evidence="6">
    <location>
        <begin position="55"/>
        <end position="75"/>
    </location>
</feature>
<keyword evidence="4 6" id="KW-1133">Transmembrane helix</keyword>
<evidence type="ECO:0000313" key="8">
    <source>
        <dbReference type="EMBL" id="MDT8839706.1"/>
    </source>
</evidence>
<keyword evidence="3 6" id="KW-0812">Transmembrane</keyword>
<evidence type="ECO:0000256" key="4">
    <source>
        <dbReference type="ARBA" id="ARBA00022989"/>
    </source>
</evidence>
<evidence type="ECO:0000256" key="2">
    <source>
        <dbReference type="ARBA" id="ARBA00022448"/>
    </source>
</evidence>
<dbReference type="GO" id="GO:0016020">
    <property type="term" value="C:membrane"/>
    <property type="evidence" value="ECO:0007669"/>
    <property type="project" value="UniProtKB-SubCell"/>
</dbReference>
<proteinExistence type="predicted"/>
<feature type="transmembrane region" description="Helical" evidence="6">
    <location>
        <begin position="145"/>
        <end position="167"/>
    </location>
</feature>
<feature type="transmembrane region" description="Helical" evidence="6">
    <location>
        <begin position="280"/>
        <end position="300"/>
    </location>
</feature>
<dbReference type="CDD" id="cd17319">
    <property type="entry name" value="MFS_ExuT_GudP_like"/>
    <property type="match status" value="1"/>
</dbReference>
<feature type="transmembrane region" description="Helical" evidence="6">
    <location>
        <begin position="368"/>
        <end position="389"/>
    </location>
</feature>
<evidence type="ECO:0000259" key="7">
    <source>
        <dbReference type="PROSITE" id="PS50850"/>
    </source>
</evidence>
<dbReference type="PROSITE" id="PS50850">
    <property type="entry name" value="MFS"/>
    <property type="match status" value="1"/>
</dbReference>
<dbReference type="InterPro" id="IPR036259">
    <property type="entry name" value="MFS_trans_sf"/>
</dbReference>
<feature type="transmembrane region" description="Helical" evidence="6">
    <location>
        <begin position="312"/>
        <end position="330"/>
    </location>
</feature>
<feature type="transmembrane region" description="Helical" evidence="6">
    <location>
        <begin position="247"/>
        <end position="268"/>
    </location>
</feature>
<feature type="transmembrane region" description="Helical" evidence="6">
    <location>
        <begin position="112"/>
        <end position="133"/>
    </location>
</feature>
<dbReference type="Pfam" id="PF07690">
    <property type="entry name" value="MFS_1"/>
    <property type="match status" value="1"/>
</dbReference>
<evidence type="ECO:0000256" key="1">
    <source>
        <dbReference type="ARBA" id="ARBA00004141"/>
    </source>
</evidence>
<comment type="caution">
    <text evidence="8">The sequence shown here is derived from an EMBL/GenBank/DDBJ whole genome shotgun (WGS) entry which is preliminary data.</text>
</comment>
<dbReference type="AlphaFoldDB" id="A0AAP5QA18"/>
<dbReference type="FunFam" id="1.20.1250.20:FF:000018">
    <property type="entry name" value="MFS transporter permease"/>
    <property type="match status" value="1"/>
</dbReference>
<feature type="transmembrane region" description="Helical" evidence="6">
    <location>
        <begin position="401"/>
        <end position="425"/>
    </location>
</feature>
<dbReference type="GO" id="GO:0022857">
    <property type="term" value="F:transmembrane transporter activity"/>
    <property type="evidence" value="ECO:0007669"/>
    <property type="project" value="InterPro"/>
</dbReference>
<evidence type="ECO:0000256" key="6">
    <source>
        <dbReference type="SAM" id="Phobius"/>
    </source>
</evidence>
<evidence type="ECO:0000256" key="5">
    <source>
        <dbReference type="ARBA" id="ARBA00023136"/>
    </source>
</evidence>
<dbReference type="Proteomes" id="UP001246473">
    <property type="component" value="Unassembled WGS sequence"/>
</dbReference>
<keyword evidence="2" id="KW-0813">Transport</keyword>
<dbReference type="PANTHER" id="PTHR43791">
    <property type="entry name" value="PERMEASE-RELATED"/>
    <property type="match status" value="1"/>
</dbReference>
<accession>A0AAP5QA18</accession>
<sequence length="452" mass="49488">MQLQHDAVDGDRVIERATLKLMPLLGLLYLIAYIDRQNIGFAKLQMVADLGMSEAAYGLGASLFFIGYLLFEIPSNVMLAKVGARRWFARIMLSWGAVTVALGFTHSAAMLYILRFLLGVCEAGFYPGVLYYLTLWFPARIRARLVGYFMIGSALANAIAAPIGGVLLDFDGLLGLRGWQWVFVVTGMAAVLMSAVVWRRLPETPRNAPFLSEAEKNWLTDTLRTEAARVAPSAHGNPFAVLLDGRVLLMSFYFLFFPLSAYGLSYWLPTVVKGFGVSNTVNGLLNVIPWLMVGVALWWVPRRSVARNEQTWHIVVPALLGAFFLLLSVFVPGHALQFVCLCLAAAGMFAGQPVLWSLPSRFLTGARAASGLAAINSIGNLGGFIAQNVVPMIKDRTGSVIAPMLFLSACLAFGALMTFVMQAVIRRSERQAQRAGAVSVDDTGRRRLNRVK</sequence>
<name>A0AAP5QA18_9BURK</name>